<feature type="non-terminal residue" evidence="6">
    <location>
        <position position="258"/>
    </location>
</feature>
<evidence type="ECO:0000313" key="6">
    <source>
        <dbReference type="EMBL" id="GAH72767.1"/>
    </source>
</evidence>
<keyword evidence="2" id="KW-0479">Metal-binding</keyword>
<dbReference type="PANTHER" id="PTHR42693">
    <property type="entry name" value="ARYLSULFATASE FAMILY MEMBER"/>
    <property type="match status" value="1"/>
</dbReference>
<comment type="similarity">
    <text evidence="1">Belongs to the sulfatase family.</text>
</comment>
<dbReference type="InterPro" id="IPR050738">
    <property type="entry name" value="Sulfatase"/>
</dbReference>
<dbReference type="GO" id="GO:0004065">
    <property type="term" value="F:arylsulfatase activity"/>
    <property type="evidence" value="ECO:0007669"/>
    <property type="project" value="TreeGrafter"/>
</dbReference>
<dbReference type="Gene3D" id="3.40.720.10">
    <property type="entry name" value="Alkaline Phosphatase, subunit A"/>
    <property type="match status" value="1"/>
</dbReference>
<evidence type="ECO:0000256" key="3">
    <source>
        <dbReference type="ARBA" id="ARBA00022801"/>
    </source>
</evidence>
<dbReference type="InterPro" id="IPR006311">
    <property type="entry name" value="TAT_signal"/>
</dbReference>
<gene>
    <name evidence="6" type="ORF">S03H2_53277</name>
</gene>
<protein>
    <recommendedName>
        <fullName evidence="5">Sulfatase N-terminal domain-containing protein</fullName>
    </recommendedName>
</protein>
<dbReference type="InterPro" id="IPR024607">
    <property type="entry name" value="Sulfatase_CS"/>
</dbReference>
<keyword evidence="3" id="KW-0378">Hydrolase</keyword>
<name>X1HTF8_9ZZZZ</name>
<evidence type="ECO:0000256" key="2">
    <source>
        <dbReference type="ARBA" id="ARBA00022723"/>
    </source>
</evidence>
<evidence type="ECO:0000256" key="4">
    <source>
        <dbReference type="ARBA" id="ARBA00022837"/>
    </source>
</evidence>
<dbReference type="PROSITE" id="PS51318">
    <property type="entry name" value="TAT"/>
    <property type="match status" value="1"/>
</dbReference>
<dbReference type="PANTHER" id="PTHR42693:SF53">
    <property type="entry name" value="ENDO-4-O-SULFATASE"/>
    <property type="match status" value="1"/>
</dbReference>
<reference evidence="6" key="1">
    <citation type="journal article" date="2014" name="Front. Microbiol.">
        <title>High frequency of phylogenetically diverse reductive dehalogenase-homologous genes in deep subseafloor sedimentary metagenomes.</title>
        <authorList>
            <person name="Kawai M."/>
            <person name="Futagami T."/>
            <person name="Toyoda A."/>
            <person name="Takaki Y."/>
            <person name="Nishi S."/>
            <person name="Hori S."/>
            <person name="Arai W."/>
            <person name="Tsubouchi T."/>
            <person name="Morono Y."/>
            <person name="Uchiyama I."/>
            <person name="Ito T."/>
            <person name="Fujiyama A."/>
            <person name="Inagaki F."/>
            <person name="Takami H."/>
        </authorList>
    </citation>
    <scope>NUCLEOTIDE SEQUENCE</scope>
    <source>
        <strain evidence="6">Expedition CK06-06</strain>
    </source>
</reference>
<evidence type="ECO:0000259" key="5">
    <source>
        <dbReference type="Pfam" id="PF00884"/>
    </source>
</evidence>
<dbReference type="GO" id="GO:0046872">
    <property type="term" value="F:metal ion binding"/>
    <property type="evidence" value="ECO:0007669"/>
    <property type="project" value="UniProtKB-KW"/>
</dbReference>
<dbReference type="SUPFAM" id="SSF53649">
    <property type="entry name" value="Alkaline phosphatase-like"/>
    <property type="match status" value="1"/>
</dbReference>
<sequence>GQDRGRKVDSPGLSRRQFLGRSLAGVAGLSLMPLAGAKGPSAGAKTAASTPGGKPRNVVLMVSDDQGFQAGCYGDPVAKTPSLDALAAGGVRFATAFASTPSCSASRSVILTGLHNHANGQFGHQHSFHNFHTHKWVKGLPVLLNEAGYRTCSIGKYHVQPEENYHFETYRNEGIPGGSRSPVAMAEKAKGFIEEDDDRPFFLYFCTSDPHRAGQGFANDRDYPGVTPVKYDPSEVPVPAWLPDKPEVRRELAEYYES</sequence>
<comment type="caution">
    <text evidence="6">The sequence shown here is derived from an EMBL/GenBank/DDBJ whole genome shotgun (WGS) entry which is preliminary data.</text>
</comment>
<dbReference type="AlphaFoldDB" id="X1HTF8"/>
<dbReference type="InterPro" id="IPR017850">
    <property type="entry name" value="Alkaline_phosphatase_core_sf"/>
</dbReference>
<dbReference type="PROSITE" id="PS00149">
    <property type="entry name" value="SULFATASE_2"/>
    <property type="match status" value="1"/>
</dbReference>
<feature type="domain" description="Sulfatase N-terminal" evidence="5">
    <location>
        <begin position="56"/>
        <end position="233"/>
    </location>
</feature>
<feature type="non-terminal residue" evidence="6">
    <location>
        <position position="1"/>
    </location>
</feature>
<evidence type="ECO:0000256" key="1">
    <source>
        <dbReference type="ARBA" id="ARBA00008779"/>
    </source>
</evidence>
<keyword evidence="4" id="KW-0106">Calcium</keyword>
<dbReference type="Pfam" id="PF00884">
    <property type="entry name" value="Sulfatase"/>
    <property type="match status" value="1"/>
</dbReference>
<dbReference type="InterPro" id="IPR000917">
    <property type="entry name" value="Sulfatase_N"/>
</dbReference>
<organism evidence="6">
    <name type="scientific">marine sediment metagenome</name>
    <dbReference type="NCBI Taxonomy" id="412755"/>
    <lineage>
        <taxon>unclassified sequences</taxon>
        <taxon>metagenomes</taxon>
        <taxon>ecological metagenomes</taxon>
    </lineage>
</organism>
<proteinExistence type="inferred from homology"/>
<accession>X1HTF8</accession>
<dbReference type="EMBL" id="BARU01033904">
    <property type="protein sequence ID" value="GAH72767.1"/>
    <property type="molecule type" value="Genomic_DNA"/>
</dbReference>